<gene>
    <name evidence="1" type="ORF">DF182_11670</name>
</gene>
<sequence>MTFIFACTKNDNAKLPDGIAKRALPQLSKDATKDQSILAANLPGFNGAINVALYFPDGEQPKTTDVVVAMNGQLNNIKVLQGGLTSLPANVPITGPQLMQLFSLPANGVKAGDFFDVAINFNMNDGRQLHGFGDTITLSDGTKKFLRPYGSDVEGFAKLVRKVTFTVK</sequence>
<dbReference type="EMBL" id="QFFJ01000001">
    <property type="protein sequence ID" value="RBL93192.1"/>
    <property type="molecule type" value="Genomic_DNA"/>
</dbReference>
<protein>
    <submittedName>
        <fullName evidence="1">Uncharacterized protein</fullName>
    </submittedName>
</protein>
<comment type="caution">
    <text evidence="1">The sequence shown here is derived from an EMBL/GenBank/DDBJ whole genome shotgun (WGS) entry which is preliminary data.</text>
</comment>
<dbReference type="Proteomes" id="UP000253410">
    <property type="component" value="Unassembled WGS sequence"/>
</dbReference>
<keyword evidence="2" id="KW-1185">Reference proteome</keyword>
<reference evidence="1 2" key="1">
    <citation type="submission" date="2018-05" db="EMBL/GenBank/DDBJ databases">
        <title>Chitinophaga sp. K3CV102501T nov., isolated from isolated from a monsoon evergreen broad-leaved forest soil.</title>
        <authorList>
            <person name="Lv Y."/>
        </authorList>
    </citation>
    <scope>NUCLEOTIDE SEQUENCE [LARGE SCALE GENOMIC DNA]</scope>
    <source>
        <strain evidence="1 2">GDMCC 1.1325</strain>
    </source>
</reference>
<name>A0A365Y3N5_9BACT</name>
<organism evidence="1 2">
    <name type="scientific">Chitinophaga flava</name>
    <dbReference type="NCBI Taxonomy" id="2259036"/>
    <lineage>
        <taxon>Bacteria</taxon>
        <taxon>Pseudomonadati</taxon>
        <taxon>Bacteroidota</taxon>
        <taxon>Chitinophagia</taxon>
        <taxon>Chitinophagales</taxon>
        <taxon>Chitinophagaceae</taxon>
        <taxon>Chitinophaga</taxon>
    </lineage>
</organism>
<evidence type="ECO:0000313" key="1">
    <source>
        <dbReference type="EMBL" id="RBL93192.1"/>
    </source>
</evidence>
<dbReference type="AlphaFoldDB" id="A0A365Y3N5"/>
<proteinExistence type="predicted"/>
<accession>A0A365Y3N5</accession>
<evidence type="ECO:0000313" key="2">
    <source>
        <dbReference type="Proteomes" id="UP000253410"/>
    </source>
</evidence>